<feature type="region of interest" description="Disordered" evidence="5">
    <location>
        <begin position="208"/>
        <end position="231"/>
    </location>
</feature>
<dbReference type="InterPro" id="IPR020019">
    <property type="entry name" value="AcTrfase_PglD-like"/>
</dbReference>
<dbReference type="PANTHER" id="PTHR43300">
    <property type="entry name" value="ACETYLTRANSFERASE"/>
    <property type="match status" value="1"/>
</dbReference>
<feature type="domain" description="PglD N-terminal" evidence="6">
    <location>
        <begin position="12"/>
        <end position="92"/>
    </location>
</feature>
<dbReference type="InterPro" id="IPR001451">
    <property type="entry name" value="Hexapep"/>
</dbReference>
<dbReference type="Gene3D" id="3.40.50.20">
    <property type="match status" value="1"/>
</dbReference>
<evidence type="ECO:0000259" key="6">
    <source>
        <dbReference type="Pfam" id="PF17836"/>
    </source>
</evidence>
<evidence type="ECO:0000313" key="7">
    <source>
        <dbReference type="EMBL" id="MDZ5456535.1"/>
    </source>
</evidence>
<evidence type="ECO:0000313" key="8">
    <source>
        <dbReference type="Proteomes" id="UP001293718"/>
    </source>
</evidence>
<comment type="caution">
    <text evidence="7">The sequence shown here is derived from an EMBL/GenBank/DDBJ whole genome shotgun (WGS) entry which is preliminary data.</text>
</comment>
<dbReference type="Pfam" id="PF00132">
    <property type="entry name" value="Hexapep"/>
    <property type="match status" value="1"/>
</dbReference>
<accession>A0ABU5IBR3</accession>
<feature type="compositionally biased region" description="Polar residues" evidence="5">
    <location>
        <begin position="222"/>
        <end position="231"/>
    </location>
</feature>
<dbReference type="InterPro" id="IPR041561">
    <property type="entry name" value="PglD_N"/>
</dbReference>
<dbReference type="CDD" id="cd03360">
    <property type="entry name" value="LbH_AT_putative"/>
    <property type="match status" value="1"/>
</dbReference>
<keyword evidence="3" id="KW-0677">Repeat</keyword>
<keyword evidence="4" id="KW-0012">Acyltransferase</keyword>
<gene>
    <name evidence="7" type="ORF">SM757_08095</name>
</gene>
<dbReference type="PROSITE" id="PS00101">
    <property type="entry name" value="HEXAPEP_TRANSFERASES"/>
    <property type="match status" value="1"/>
</dbReference>
<dbReference type="Pfam" id="PF17836">
    <property type="entry name" value="PglD_N"/>
    <property type="match status" value="1"/>
</dbReference>
<reference evidence="7 8" key="1">
    <citation type="submission" date="2023-11" db="EMBL/GenBank/DDBJ databases">
        <title>Draft genome of Azohydromonas lata strain H1 (DSM1123), a polyhydroxyalkanoate producer.</title>
        <authorList>
            <person name="Traversa D."/>
            <person name="D'Addabbo P."/>
            <person name="Pazzani C."/>
            <person name="Manzari C."/>
            <person name="Chiara M."/>
            <person name="Scrascia M."/>
        </authorList>
    </citation>
    <scope>NUCLEOTIDE SEQUENCE [LARGE SCALE GENOMIC DNA]</scope>
    <source>
        <strain evidence="7 8">H1</strain>
    </source>
</reference>
<dbReference type="NCBIfam" id="TIGR03570">
    <property type="entry name" value="NeuD_NnaD"/>
    <property type="match status" value="1"/>
</dbReference>
<comment type="similarity">
    <text evidence="1">Belongs to the transferase hexapeptide repeat family.</text>
</comment>
<evidence type="ECO:0000256" key="2">
    <source>
        <dbReference type="ARBA" id="ARBA00022679"/>
    </source>
</evidence>
<proteinExistence type="inferred from homology"/>
<organism evidence="7 8">
    <name type="scientific">Azohydromonas lata</name>
    <dbReference type="NCBI Taxonomy" id="45677"/>
    <lineage>
        <taxon>Bacteria</taxon>
        <taxon>Pseudomonadati</taxon>
        <taxon>Pseudomonadota</taxon>
        <taxon>Betaproteobacteria</taxon>
        <taxon>Burkholderiales</taxon>
        <taxon>Sphaerotilaceae</taxon>
        <taxon>Azohydromonas</taxon>
    </lineage>
</organism>
<evidence type="ECO:0000256" key="3">
    <source>
        <dbReference type="ARBA" id="ARBA00022737"/>
    </source>
</evidence>
<evidence type="ECO:0000256" key="1">
    <source>
        <dbReference type="ARBA" id="ARBA00007274"/>
    </source>
</evidence>
<evidence type="ECO:0000256" key="4">
    <source>
        <dbReference type="ARBA" id="ARBA00023315"/>
    </source>
</evidence>
<name>A0ABU5IBR3_9BURK</name>
<protein>
    <submittedName>
        <fullName evidence="7">Acetyltransferase</fullName>
    </submittedName>
</protein>
<dbReference type="EMBL" id="JAXOJX010000009">
    <property type="protein sequence ID" value="MDZ5456535.1"/>
    <property type="molecule type" value="Genomic_DNA"/>
</dbReference>
<dbReference type="PANTHER" id="PTHR43300:SF7">
    <property type="entry name" value="UDP-N-ACETYLBACILLOSAMINE N-ACETYLTRANSFERASE"/>
    <property type="match status" value="1"/>
</dbReference>
<evidence type="ECO:0000256" key="5">
    <source>
        <dbReference type="SAM" id="MobiDB-lite"/>
    </source>
</evidence>
<sequence length="231" mass="23533">MSDLAAFQALPLVLLGAGGHAKVVLSLVRAAGLALHGVCDPALARQGVAQWRGLPVLGGDEALDALAPSAVALANGIGQLAQGTLRRDVYERLARRGFRFPALVHPQAWVDPSAVLADGVQVMAGAVVQADCRVGENTIVNTRASLDHDCLIGAHVHVAPGACLCGTVSVGDGAFVGAGATVLPNLTLGERAVVAAGATLARSLPADAHHLPHRSGPRAGHSQDNPQDLNR</sequence>
<dbReference type="InterPro" id="IPR050179">
    <property type="entry name" value="Trans_hexapeptide_repeat"/>
</dbReference>
<dbReference type="SUPFAM" id="SSF51161">
    <property type="entry name" value="Trimeric LpxA-like enzymes"/>
    <property type="match status" value="1"/>
</dbReference>
<dbReference type="Gene3D" id="2.160.10.10">
    <property type="entry name" value="Hexapeptide repeat proteins"/>
    <property type="match status" value="1"/>
</dbReference>
<keyword evidence="8" id="KW-1185">Reference proteome</keyword>
<keyword evidence="2" id="KW-0808">Transferase</keyword>
<dbReference type="Proteomes" id="UP001293718">
    <property type="component" value="Unassembled WGS sequence"/>
</dbReference>
<dbReference type="InterPro" id="IPR011004">
    <property type="entry name" value="Trimer_LpxA-like_sf"/>
</dbReference>
<dbReference type="RefSeq" id="WP_322465063.1">
    <property type="nucleotide sequence ID" value="NZ_JAXOJX010000009.1"/>
</dbReference>
<dbReference type="InterPro" id="IPR018357">
    <property type="entry name" value="Hexapep_transf_CS"/>
</dbReference>